<protein>
    <submittedName>
        <fullName evidence="1">Uncharacterized protein</fullName>
    </submittedName>
</protein>
<dbReference type="EMBL" id="VWOX01000033">
    <property type="protein sequence ID" value="KAA5538007.1"/>
    <property type="molecule type" value="Genomic_DNA"/>
</dbReference>
<evidence type="ECO:0000313" key="1">
    <source>
        <dbReference type="EMBL" id="KAA5538007.1"/>
    </source>
</evidence>
<dbReference type="RefSeq" id="WP_150079871.1">
    <property type="nucleotide sequence ID" value="NZ_VWOX01000033.1"/>
</dbReference>
<evidence type="ECO:0000313" key="2">
    <source>
        <dbReference type="Proteomes" id="UP000324479"/>
    </source>
</evidence>
<dbReference type="Proteomes" id="UP000324479">
    <property type="component" value="Unassembled WGS sequence"/>
</dbReference>
<keyword evidence="2" id="KW-1185">Reference proteome</keyword>
<dbReference type="AlphaFoldDB" id="A0A5M6CS26"/>
<sequence length="267" mass="30961">MIDADDDRRGKFERLTRQEVKHGLLHEGEDFLTREVWKANLQILGFEHRGHRLVRHAPKKTPIPVLPRRCPKHGVGKRIGRAMYVHRNFEHVLGDSMIEARVLLPRGFEYTVVKHNETNGNYSFIHCPDFDISPEPATGNYAVVKTDGIVQLRPTLADPFIYHHKWLFVDDAYQGFDVEESMARSSEWMALPDVDKSLIGRASYWNKEVVPRLNQITAESWLRSEEVRKRFGWTTCELAHQRDAGNIPFKKVGNAFLYRIDDENASK</sequence>
<reference evidence="1 2" key="1">
    <citation type="submission" date="2019-08" db="EMBL/GenBank/DDBJ databases">
        <authorList>
            <person name="Dhanesh K."/>
            <person name="Kumar G."/>
            <person name="Sasikala C."/>
            <person name="Venkata Ramana C."/>
        </authorList>
    </citation>
    <scope>NUCLEOTIDE SEQUENCE [LARGE SCALE GENOMIC DNA]</scope>
    <source>
        <strain evidence="1 2">JC645</strain>
    </source>
</reference>
<proteinExistence type="predicted"/>
<comment type="caution">
    <text evidence="1">The sequence shown here is derived from an EMBL/GenBank/DDBJ whole genome shotgun (WGS) entry which is preliminary data.</text>
</comment>
<accession>A0A5M6CS26</accession>
<gene>
    <name evidence="1" type="ORF">FYK55_27710</name>
</gene>
<name>A0A5M6CS26_9BACT</name>
<organism evidence="1 2">
    <name type="scientific">Roseiconus nitratireducens</name>
    <dbReference type="NCBI Taxonomy" id="2605748"/>
    <lineage>
        <taxon>Bacteria</taxon>
        <taxon>Pseudomonadati</taxon>
        <taxon>Planctomycetota</taxon>
        <taxon>Planctomycetia</taxon>
        <taxon>Pirellulales</taxon>
        <taxon>Pirellulaceae</taxon>
        <taxon>Roseiconus</taxon>
    </lineage>
</organism>